<accession>A0ABR8MTB7</accession>
<proteinExistence type="predicted"/>
<sequence length="184" mass="20858">MQLNQMSMQMEQLKQEKESLSDKISNSMINSNSVDQLAMKLSLLGAISHMKDGGEASVPLMNAFILANHLINYIYALMPNDEASTYTKSMDPYKDINQVKDPFLYLTLQEPISLTINTTTGKESVDTKEILLLVKDKKVPLLFVAGNNGFTGYSLLEGSTYDYNVLFGRFIEHREAIEELFRDW</sequence>
<evidence type="ECO:0000313" key="2">
    <source>
        <dbReference type="EMBL" id="MBD3919212.1"/>
    </source>
</evidence>
<comment type="caution">
    <text evidence="2">The sequence shown here is derived from an EMBL/GenBank/DDBJ whole genome shotgun (WGS) entry which is preliminary data.</text>
</comment>
<dbReference type="RefSeq" id="WP_191203470.1">
    <property type="nucleotide sequence ID" value="NZ_JACXZA010000002.1"/>
</dbReference>
<protein>
    <submittedName>
        <fullName evidence="2">Uncharacterized protein</fullName>
    </submittedName>
</protein>
<feature type="coiled-coil region" evidence="1">
    <location>
        <begin position="3"/>
        <end position="30"/>
    </location>
</feature>
<dbReference type="EMBL" id="JACXZA010000002">
    <property type="protein sequence ID" value="MBD3919212.1"/>
    <property type="molecule type" value="Genomic_DNA"/>
</dbReference>
<keyword evidence="3" id="KW-1185">Reference proteome</keyword>
<name>A0ABR8MTB7_9BACL</name>
<organism evidence="2 3">
    <name type="scientific">Paenibacillus terricola</name>
    <dbReference type="NCBI Taxonomy" id="2763503"/>
    <lineage>
        <taxon>Bacteria</taxon>
        <taxon>Bacillati</taxon>
        <taxon>Bacillota</taxon>
        <taxon>Bacilli</taxon>
        <taxon>Bacillales</taxon>
        <taxon>Paenibacillaceae</taxon>
        <taxon>Paenibacillus</taxon>
    </lineage>
</organism>
<reference evidence="2 3" key="1">
    <citation type="submission" date="2020-09" db="EMBL/GenBank/DDBJ databases">
        <title>Paenibacillus sp. strain PR3 16S rRNA gene Genome sequencing and assembly.</title>
        <authorList>
            <person name="Kim J."/>
        </authorList>
    </citation>
    <scope>NUCLEOTIDE SEQUENCE [LARGE SCALE GENOMIC DNA]</scope>
    <source>
        <strain evidence="2 3">PR3</strain>
    </source>
</reference>
<gene>
    <name evidence="2" type="ORF">H8B09_10650</name>
</gene>
<evidence type="ECO:0000256" key="1">
    <source>
        <dbReference type="SAM" id="Coils"/>
    </source>
</evidence>
<dbReference type="Proteomes" id="UP000609346">
    <property type="component" value="Unassembled WGS sequence"/>
</dbReference>
<evidence type="ECO:0000313" key="3">
    <source>
        <dbReference type="Proteomes" id="UP000609346"/>
    </source>
</evidence>
<keyword evidence="1" id="KW-0175">Coiled coil</keyword>